<proteinExistence type="predicted"/>
<dbReference type="SUPFAM" id="SSF117281">
    <property type="entry name" value="Kelch motif"/>
    <property type="match status" value="1"/>
</dbReference>
<sequence length="364" mass="40146">MAPPPDLMTDLVGEILLRLPPDDPASLVRASLVCKPWRRLIADPSFSRRYRAFHQSPPMLGFFNFNDYFRPDGGVPHFISTVSPSPIPQPTFDRGDWYALDSRHGRVLFGSDSRARADLFVWEPITGRRQEVQGPPMVLGHGFYTAAVLCALRSCNHLDCCGGPFLVALAGYDTTGRGLRAHVYSSQAGTWNTPANEYSPLRIGQDRSPSVLIGDYVYFTLLYGDQVLRLDIGKNCLSAIDSPGSRSYGESEVLMLTENGSLGLARVKGLRLCLWSRDVNSDGNAEWLQFRIIELGKLIIAMPHSEATLLGSAEGLGIIFVATQFGVFTIELKSGRVRKVGNIGDYFQVFPFMSFYTPGTALAL</sequence>
<comment type="caution">
    <text evidence="3">The sequence shown here is derived from an EMBL/GenBank/DDBJ whole genome shotgun (WGS) entry which is preliminary data.</text>
</comment>
<feature type="domain" description="F-box protein AT5G49610-like beta-propeller" evidence="2">
    <location>
        <begin position="100"/>
        <end position="358"/>
    </location>
</feature>
<protein>
    <submittedName>
        <fullName evidence="3">Uncharacterized protein</fullName>
    </submittedName>
</protein>
<dbReference type="Pfam" id="PF00646">
    <property type="entry name" value="F-box"/>
    <property type="match status" value="1"/>
</dbReference>
<dbReference type="OrthoDB" id="693671at2759"/>
<dbReference type="InterPro" id="IPR036047">
    <property type="entry name" value="F-box-like_dom_sf"/>
</dbReference>
<evidence type="ECO:0000259" key="1">
    <source>
        <dbReference type="Pfam" id="PF00646"/>
    </source>
</evidence>
<dbReference type="AlphaFoldDB" id="A0A5J9VYU0"/>
<dbReference type="PANTHER" id="PTHR32133:SF314">
    <property type="entry name" value="F-BOX DOMAIN-CONTAINING PROTEIN"/>
    <property type="match status" value="1"/>
</dbReference>
<dbReference type="EMBL" id="RWGY01000007">
    <property type="protein sequence ID" value="TVU40801.1"/>
    <property type="molecule type" value="Genomic_DNA"/>
</dbReference>
<keyword evidence="4" id="KW-1185">Reference proteome</keyword>
<dbReference type="Gramene" id="TVU40801">
    <property type="protein sequence ID" value="TVU40801"/>
    <property type="gene ID" value="EJB05_14279"/>
</dbReference>
<feature type="domain" description="F-box" evidence="1">
    <location>
        <begin position="9"/>
        <end position="47"/>
    </location>
</feature>
<name>A0A5J9VYU0_9POAL</name>
<reference evidence="3 4" key="1">
    <citation type="journal article" date="2019" name="Sci. Rep.">
        <title>A high-quality genome of Eragrostis curvula grass provides insights into Poaceae evolution and supports new strategies to enhance forage quality.</title>
        <authorList>
            <person name="Carballo J."/>
            <person name="Santos B.A.C.M."/>
            <person name="Zappacosta D."/>
            <person name="Garbus I."/>
            <person name="Selva J.P."/>
            <person name="Gallo C.A."/>
            <person name="Diaz A."/>
            <person name="Albertini E."/>
            <person name="Caccamo M."/>
            <person name="Echenique V."/>
        </authorList>
    </citation>
    <scope>NUCLEOTIDE SEQUENCE [LARGE SCALE GENOMIC DNA]</scope>
    <source>
        <strain evidence="4">cv. Victoria</strain>
        <tissue evidence="3">Leaf</tissue>
    </source>
</reference>
<dbReference type="Gene3D" id="1.20.1280.50">
    <property type="match status" value="1"/>
</dbReference>
<dbReference type="PANTHER" id="PTHR32133">
    <property type="entry name" value="OS07G0120400 PROTEIN"/>
    <property type="match status" value="1"/>
</dbReference>
<dbReference type="Pfam" id="PF23635">
    <property type="entry name" value="Beta-prop_AT5G49610-like"/>
    <property type="match status" value="1"/>
</dbReference>
<evidence type="ECO:0000259" key="2">
    <source>
        <dbReference type="Pfam" id="PF23635"/>
    </source>
</evidence>
<dbReference type="InterPro" id="IPR015915">
    <property type="entry name" value="Kelch-typ_b-propeller"/>
</dbReference>
<feature type="non-terminal residue" evidence="3">
    <location>
        <position position="1"/>
    </location>
</feature>
<evidence type="ECO:0000313" key="4">
    <source>
        <dbReference type="Proteomes" id="UP000324897"/>
    </source>
</evidence>
<organism evidence="3 4">
    <name type="scientific">Eragrostis curvula</name>
    <name type="common">weeping love grass</name>
    <dbReference type="NCBI Taxonomy" id="38414"/>
    <lineage>
        <taxon>Eukaryota</taxon>
        <taxon>Viridiplantae</taxon>
        <taxon>Streptophyta</taxon>
        <taxon>Embryophyta</taxon>
        <taxon>Tracheophyta</taxon>
        <taxon>Spermatophyta</taxon>
        <taxon>Magnoliopsida</taxon>
        <taxon>Liliopsida</taxon>
        <taxon>Poales</taxon>
        <taxon>Poaceae</taxon>
        <taxon>PACMAD clade</taxon>
        <taxon>Chloridoideae</taxon>
        <taxon>Eragrostideae</taxon>
        <taxon>Eragrostidinae</taxon>
        <taxon>Eragrostis</taxon>
    </lineage>
</organism>
<dbReference type="SUPFAM" id="SSF81383">
    <property type="entry name" value="F-box domain"/>
    <property type="match status" value="1"/>
</dbReference>
<gene>
    <name evidence="3" type="ORF">EJB05_14279</name>
</gene>
<dbReference type="InterPro" id="IPR056594">
    <property type="entry name" value="AT5G49610-like_b-prop"/>
</dbReference>
<dbReference type="InterPro" id="IPR001810">
    <property type="entry name" value="F-box_dom"/>
</dbReference>
<accession>A0A5J9VYU0</accession>
<evidence type="ECO:0000313" key="3">
    <source>
        <dbReference type="EMBL" id="TVU40801.1"/>
    </source>
</evidence>
<dbReference type="Proteomes" id="UP000324897">
    <property type="component" value="Chromosome 4"/>
</dbReference>